<comment type="caution">
    <text evidence="7">The sequence shown here is derived from an EMBL/GenBank/DDBJ whole genome shotgun (WGS) entry which is preliminary data.</text>
</comment>
<sequence>MATLNKDLLDATTRRALNRASDIMRQMGKTLLMPEIALLALLRMPESTAYRAIQKLAESRGFKPADLERETEAQARAREGRSAKFDYITDQNAAATLSDEMLIALDEARAIALAHGEIYIGTEHLLGALSQTGVSTAGLLQRKGVTPSALAALMLEGVVSKRTTTVDWVAEVKRGRLAPLFPRERLLQELVSVLSLARGRNAFLVGMPGSGRRSLAQSLAFLVAEGKGPPGLERIIEVSESAWLDNPQLAMQVALRQAEGGALFIANIHRFFGRAETGAQMSAMKDLHKAMIEGACAVIGATTEVEYNERIRANAPVVEYAHVLHVPPATPDECLQILSLHKPEFERDYGFVVDDSAIKAATTLAARYIGAMPLPGAAVQVLHRACAIVKGPGVGRRESRAPAPHAQLTTSIIDAEDVTYAVSMMTGIPVTKLSKDERAKYAQMVQALQQRVIGQDDAILAISRAVKSARVGLKDPKRPIGSFLFLGPSGVGKTELAKALAEFLFGNEDHLIALDMTEYQKDDTINRLIGSPPGYVGYESGGQLTEKILKSPYAVVLFDEVEKAHPRILDILLQVMEEGRLTDGQGRVANFAETVIILTSNLGAPYLNDPTLGEQAHELAMRDVRAFFRPEFLNRLDEIVMFKPLTPDAMAKILDLMIAREAKLARAQGVVLEVTPEARAWLLAQNTEPGLGARPLRRILQRQLREKLAEYLLTLRAPPTHVLVDADAQGLVYSVDRSSAGALTRAGR</sequence>
<evidence type="ECO:0000256" key="3">
    <source>
        <dbReference type="ARBA" id="ARBA00022840"/>
    </source>
</evidence>
<dbReference type="GO" id="GO:0016887">
    <property type="term" value="F:ATP hydrolysis activity"/>
    <property type="evidence" value="ECO:0007669"/>
    <property type="project" value="InterPro"/>
</dbReference>
<dbReference type="GO" id="GO:0034605">
    <property type="term" value="P:cellular response to heat"/>
    <property type="evidence" value="ECO:0007669"/>
    <property type="project" value="TreeGrafter"/>
</dbReference>
<name>A0A2M8QA84_9CHLR</name>
<evidence type="ECO:0000313" key="7">
    <source>
        <dbReference type="EMBL" id="PJF46670.1"/>
    </source>
</evidence>
<reference evidence="7 8" key="1">
    <citation type="submission" date="2017-11" db="EMBL/GenBank/DDBJ databases">
        <title>Evolution of Phototrophy in the Chloroflexi Phylum Driven by Horizontal Gene Transfer.</title>
        <authorList>
            <person name="Ward L.M."/>
            <person name="Hemp J."/>
            <person name="Shih P.M."/>
            <person name="Mcglynn S.E."/>
            <person name="Fischer W."/>
        </authorList>
    </citation>
    <scope>NUCLEOTIDE SEQUENCE [LARGE SCALE GENOMIC DNA]</scope>
    <source>
        <strain evidence="7">JP3_7</strain>
    </source>
</reference>
<dbReference type="Pfam" id="PF10431">
    <property type="entry name" value="ClpB_D2-small"/>
    <property type="match status" value="1"/>
</dbReference>
<dbReference type="InterPro" id="IPR041546">
    <property type="entry name" value="ClpA/ClpB_AAA_lid"/>
</dbReference>
<evidence type="ECO:0000256" key="5">
    <source>
        <dbReference type="PROSITE-ProRule" id="PRU01251"/>
    </source>
</evidence>
<dbReference type="PRINTS" id="PR00300">
    <property type="entry name" value="CLPPROTEASEA"/>
</dbReference>
<dbReference type="EMBL" id="PGTN01000112">
    <property type="protein sequence ID" value="PJF46670.1"/>
    <property type="molecule type" value="Genomic_DNA"/>
</dbReference>
<organism evidence="7 8">
    <name type="scientific">Candidatus Thermofonsia Clade 3 bacterium</name>
    <dbReference type="NCBI Taxonomy" id="2364212"/>
    <lineage>
        <taxon>Bacteria</taxon>
        <taxon>Bacillati</taxon>
        <taxon>Chloroflexota</taxon>
        <taxon>Candidatus Thermofontia</taxon>
        <taxon>Candidatus Thermofonsia Clade 3</taxon>
    </lineage>
</organism>
<dbReference type="Gene3D" id="1.10.8.60">
    <property type="match status" value="2"/>
</dbReference>
<evidence type="ECO:0000256" key="2">
    <source>
        <dbReference type="ARBA" id="ARBA00022741"/>
    </source>
</evidence>
<dbReference type="CDD" id="cd19499">
    <property type="entry name" value="RecA-like_ClpB_Hsp104-like"/>
    <property type="match status" value="1"/>
</dbReference>
<dbReference type="CDD" id="cd00009">
    <property type="entry name" value="AAA"/>
    <property type="match status" value="1"/>
</dbReference>
<dbReference type="PANTHER" id="PTHR11638:SF175">
    <property type="entry name" value="ATP-DEPENDENT CLP PROTEASE, ATP-BINDING SUBUNIT CLPC"/>
    <property type="match status" value="1"/>
</dbReference>
<dbReference type="SMART" id="SM00382">
    <property type="entry name" value="AAA"/>
    <property type="match status" value="2"/>
</dbReference>
<dbReference type="InterPro" id="IPR004176">
    <property type="entry name" value="Clp_R_N"/>
</dbReference>
<dbReference type="InterPro" id="IPR050130">
    <property type="entry name" value="ClpA_ClpB"/>
</dbReference>
<dbReference type="Pfam" id="PF07724">
    <property type="entry name" value="AAA_2"/>
    <property type="match status" value="1"/>
</dbReference>
<gene>
    <name evidence="7" type="ORF">CUN48_12635</name>
</gene>
<dbReference type="AlphaFoldDB" id="A0A2M8QA84"/>
<evidence type="ECO:0000256" key="4">
    <source>
        <dbReference type="ARBA" id="ARBA00023186"/>
    </source>
</evidence>
<dbReference type="Gene3D" id="1.10.1780.10">
    <property type="entry name" value="Clp, N-terminal domain"/>
    <property type="match status" value="1"/>
</dbReference>
<protein>
    <recommendedName>
        <fullName evidence="6">Clp R domain-containing protein</fullName>
    </recommendedName>
</protein>
<dbReference type="GO" id="GO:0005524">
    <property type="term" value="F:ATP binding"/>
    <property type="evidence" value="ECO:0007669"/>
    <property type="project" value="UniProtKB-KW"/>
</dbReference>
<keyword evidence="1 5" id="KW-0677">Repeat</keyword>
<dbReference type="SUPFAM" id="SSF81923">
    <property type="entry name" value="Double Clp-N motif"/>
    <property type="match status" value="1"/>
</dbReference>
<evidence type="ECO:0000256" key="1">
    <source>
        <dbReference type="ARBA" id="ARBA00022737"/>
    </source>
</evidence>
<dbReference type="PANTHER" id="PTHR11638">
    <property type="entry name" value="ATP-DEPENDENT CLP PROTEASE"/>
    <property type="match status" value="1"/>
</dbReference>
<keyword evidence="2" id="KW-0547">Nucleotide-binding</keyword>
<feature type="domain" description="Clp R" evidence="6">
    <location>
        <begin position="4"/>
        <end position="161"/>
    </location>
</feature>
<dbReference type="Proteomes" id="UP000230790">
    <property type="component" value="Unassembled WGS sequence"/>
</dbReference>
<dbReference type="PROSITE" id="PS51903">
    <property type="entry name" value="CLP_R"/>
    <property type="match status" value="1"/>
</dbReference>
<dbReference type="InterPro" id="IPR027417">
    <property type="entry name" value="P-loop_NTPase"/>
</dbReference>
<dbReference type="InterPro" id="IPR003593">
    <property type="entry name" value="AAA+_ATPase"/>
</dbReference>
<dbReference type="InterPro" id="IPR001270">
    <property type="entry name" value="ClpA/B"/>
</dbReference>
<dbReference type="Gene3D" id="3.40.50.300">
    <property type="entry name" value="P-loop containing nucleotide triphosphate hydrolases"/>
    <property type="match status" value="2"/>
</dbReference>
<dbReference type="InterPro" id="IPR036628">
    <property type="entry name" value="Clp_N_dom_sf"/>
</dbReference>
<dbReference type="Pfam" id="PF17871">
    <property type="entry name" value="AAA_lid_9"/>
    <property type="match status" value="1"/>
</dbReference>
<dbReference type="InterPro" id="IPR003959">
    <property type="entry name" value="ATPase_AAA_core"/>
</dbReference>
<evidence type="ECO:0000313" key="8">
    <source>
        <dbReference type="Proteomes" id="UP000230790"/>
    </source>
</evidence>
<dbReference type="SUPFAM" id="SSF52540">
    <property type="entry name" value="P-loop containing nucleoside triphosphate hydrolases"/>
    <property type="match status" value="2"/>
</dbReference>
<keyword evidence="4" id="KW-0143">Chaperone</keyword>
<accession>A0A2M8QA84</accession>
<dbReference type="FunFam" id="3.40.50.300:FF:000025">
    <property type="entry name" value="ATP-dependent Clp protease subunit"/>
    <property type="match status" value="1"/>
</dbReference>
<evidence type="ECO:0000259" key="6">
    <source>
        <dbReference type="PROSITE" id="PS51903"/>
    </source>
</evidence>
<dbReference type="GO" id="GO:0005737">
    <property type="term" value="C:cytoplasm"/>
    <property type="evidence" value="ECO:0007669"/>
    <property type="project" value="TreeGrafter"/>
</dbReference>
<keyword evidence="3" id="KW-0067">ATP-binding</keyword>
<dbReference type="InterPro" id="IPR019489">
    <property type="entry name" value="Clp_ATPase_C"/>
</dbReference>
<dbReference type="SMART" id="SM01086">
    <property type="entry name" value="ClpB_D2-small"/>
    <property type="match status" value="1"/>
</dbReference>
<proteinExistence type="predicted"/>